<evidence type="ECO:0000313" key="2">
    <source>
        <dbReference type="EMBL" id="CAB4924401.1"/>
    </source>
</evidence>
<dbReference type="EMBL" id="CAFBMZ010000031">
    <property type="protein sequence ID" value="CAB4924401.1"/>
    <property type="molecule type" value="Genomic_DNA"/>
</dbReference>
<accession>A0A6J7I115</accession>
<keyword evidence="1" id="KW-0812">Transmembrane</keyword>
<sequence>MHLIMSAIEDGTVAGPGLSAIQTVMTFIVIPVALFFVIASLSWIASAPRNSESESAITSIE</sequence>
<dbReference type="AlphaFoldDB" id="A0A6J7I115"/>
<feature type="transmembrane region" description="Helical" evidence="1">
    <location>
        <begin position="20"/>
        <end position="45"/>
    </location>
</feature>
<organism evidence="2">
    <name type="scientific">freshwater metagenome</name>
    <dbReference type="NCBI Taxonomy" id="449393"/>
    <lineage>
        <taxon>unclassified sequences</taxon>
        <taxon>metagenomes</taxon>
        <taxon>ecological metagenomes</taxon>
    </lineage>
</organism>
<keyword evidence="1" id="KW-0472">Membrane</keyword>
<keyword evidence="1" id="KW-1133">Transmembrane helix</keyword>
<reference evidence="2" key="1">
    <citation type="submission" date="2020-05" db="EMBL/GenBank/DDBJ databases">
        <authorList>
            <person name="Chiriac C."/>
            <person name="Salcher M."/>
            <person name="Ghai R."/>
            <person name="Kavagutti S V."/>
        </authorList>
    </citation>
    <scope>NUCLEOTIDE SEQUENCE</scope>
</reference>
<gene>
    <name evidence="2" type="ORF">UFOPK3684_00586</name>
</gene>
<proteinExistence type="predicted"/>
<name>A0A6J7I115_9ZZZZ</name>
<protein>
    <submittedName>
        <fullName evidence="2">Unannotated protein</fullName>
    </submittedName>
</protein>
<evidence type="ECO:0000256" key="1">
    <source>
        <dbReference type="SAM" id="Phobius"/>
    </source>
</evidence>